<evidence type="ECO:0000256" key="2">
    <source>
        <dbReference type="ARBA" id="ARBA00022741"/>
    </source>
</evidence>
<accession>A0A645G2A7</accession>
<dbReference type="GO" id="GO:0006225">
    <property type="term" value="P:UDP biosynthetic process"/>
    <property type="evidence" value="ECO:0007669"/>
    <property type="project" value="TreeGrafter"/>
</dbReference>
<dbReference type="PANTHER" id="PTHR42833">
    <property type="entry name" value="URIDYLATE KINASE"/>
    <property type="match status" value="1"/>
</dbReference>
<sequence length="42" mass="4528">MDSTATSLCMDNNIPILVFGLESPGNIKKAIMGEKIGTIIYK</sequence>
<proteinExistence type="predicted"/>
<reference evidence="5" key="1">
    <citation type="submission" date="2019-08" db="EMBL/GenBank/DDBJ databases">
        <authorList>
            <person name="Kucharzyk K."/>
            <person name="Murdoch R.W."/>
            <person name="Higgins S."/>
            <person name="Loffler F."/>
        </authorList>
    </citation>
    <scope>NUCLEOTIDE SEQUENCE</scope>
</reference>
<dbReference type="AlphaFoldDB" id="A0A645G2A7"/>
<dbReference type="PANTHER" id="PTHR42833:SF4">
    <property type="entry name" value="URIDYLATE KINASE PUMPKIN, CHLOROPLASTIC"/>
    <property type="match status" value="1"/>
</dbReference>
<name>A0A645G2A7_9ZZZZ</name>
<dbReference type="GO" id="GO:0033862">
    <property type="term" value="F:UMP kinase activity"/>
    <property type="evidence" value="ECO:0007669"/>
    <property type="project" value="UniProtKB-EC"/>
</dbReference>
<gene>
    <name evidence="5" type="primary">pyrH_39</name>
    <name evidence="5" type="ORF">SDC9_167324</name>
</gene>
<dbReference type="GO" id="GO:0005524">
    <property type="term" value="F:ATP binding"/>
    <property type="evidence" value="ECO:0007669"/>
    <property type="project" value="UniProtKB-KW"/>
</dbReference>
<dbReference type="Gene3D" id="3.40.1160.10">
    <property type="entry name" value="Acetylglutamate kinase-like"/>
    <property type="match status" value="1"/>
</dbReference>
<keyword evidence="1 5" id="KW-0808">Transferase</keyword>
<evidence type="ECO:0000256" key="3">
    <source>
        <dbReference type="ARBA" id="ARBA00022777"/>
    </source>
</evidence>
<protein>
    <submittedName>
        <fullName evidence="5">Uridylate kinase</fullName>
        <ecNumber evidence="5">2.7.4.22</ecNumber>
    </submittedName>
</protein>
<dbReference type="EMBL" id="VSSQ01067583">
    <property type="protein sequence ID" value="MPN19949.1"/>
    <property type="molecule type" value="Genomic_DNA"/>
</dbReference>
<evidence type="ECO:0000256" key="1">
    <source>
        <dbReference type="ARBA" id="ARBA00022679"/>
    </source>
</evidence>
<evidence type="ECO:0000313" key="5">
    <source>
        <dbReference type="EMBL" id="MPN19949.1"/>
    </source>
</evidence>
<keyword evidence="3 5" id="KW-0418">Kinase</keyword>
<dbReference type="EC" id="2.7.4.22" evidence="5"/>
<dbReference type="InterPro" id="IPR036393">
    <property type="entry name" value="AceGlu_kinase-like_sf"/>
</dbReference>
<keyword evidence="2" id="KW-0547">Nucleotide-binding</keyword>
<comment type="caution">
    <text evidence="5">The sequence shown here is derived from an EMBL/GenBank/DDBJ whole genome shotgun (WGS) entry which is preliminary data.</text>
</comment>
<organism evidence="5">
    <name type="scientific">bioreactor metagenome</name>
    <dbReference type="NCBI Taxonomy" id="1076179"/>
    <lineage>
        <taxon>unclassified sequences</taxon>
        <taxon>metagenomes</taxon>
        <taxon>ecological metagenomes</taxon>
    </lineage>
</organism>
<dbReference type="SUPFAM" id="SSF53633">
    <property type="entry name" value="Carbamate kinase-like"/>
    <property type="match status" value="1"/>
</dbReference>
<keyword evidence="4" id="KW-0067">ATP-binding</keyword>
<evidence type="ECO:0000256" key="4">
    <source>
        <dbReference type="ARBA" id="ARBA00022840"/>
    </source>
</evidence>